<feature type="region of interest" description="Disordered" evidence="1">
    <location>
        <begin position="71"/>
        <end position="102"/>
    </location>
</feature>
<evidence type="ECO:0000313" key="3">
    <source>
        <dbReference type="Proteomes" id="UP000268070"/>
    </source>
</evidence>
<dbReference type="EMBL" id="CP032153">
    <property type="protein sequence ID" value="AYN20149.1"/>
    <property type="molecule type" value="Genomic_DNA"/>
</dbReference>
<protein>
    <submittedName>
        <fullName evidence="2">Uncharacterized protein</fullName>
    </submittedName>
</protein>
<sequence length="119" mass="12664">MLGPDTSFRWFPLVVASESILLAKITVSFAFLRGPLGSTGESGLWPQALAVARMQALCCLSGALVVRPGDEPPREFTGRLDTAREGTRAQHGPETRQVEPSGPLKNVYAATLIPATSTV</sequence>
<organism evidence="2 3">
    <name type="scientific">Alcaligenes aquatilis</name>
    <dbReference type="NCBI Taxonomy" id="323284"/>
    <lineage>
        <taxon>Bacteria</taxon>
        <taxon>Pseudomonadati</taxon>
        <taxon>Pseudomonadota</taxon>
        <taxon>Betaproteobacteria</taxon>
        <taxon>Burkholderiales</taxon>
        <taxon>Alcaligenaceae</taxon>
        <taxon>Alcaligenes</taxon>
    </lineage>
</organism>
<dbReference type="KEGG" id="aaqu:D3M96_06145"/>
<reference evidence="2 3" key="1">
    <citation type="submission" date="2018-09" db="EMBL/GenBank/DDBJ databases">
        <title>Complete genome sequence of the hydrocarbonoclastic bacterium Alcaligenes aquatilis QD168, isolated from a crude-oil polluted marine sediment of Central Chile.</title>
        <authorList>
            <person name="Duran R.E."/>
            <person name="Barra B."/>
            <person name="Salva-Serra F."/>
            <person name="Mendez V."/>
            <person name="Moore E.R.B."/>
            <person name="Seeger M."/>
        </authorList>
    </citation>
    <scope>NUCLEOTIDE SEQUENCE [LARGE SCALE GENOMIC DNA]</scope>
    <source>
        <strain evidence="2 3">QD168</strain>
    </source>
</reference>
<feature type="compositionally biased region" description="Basic and acidic residues" evidence="1">
    <location>
        <begin position="71"/>
        <end position="97"/>
    </location>
</feature>
<dbReference type="AlphaFoldDB" id="A0A3G2HT10"/>
<name>A0A3G2HT10_9BURK</name>
<evidence type="ECO:0000256" key="1">
    <source>
        <dbReference type="SAM" id="MobiDB-lite"/>
    </source>
</evidence>
<proteinExistence type="predicted"/>
<gene>
    <name evidence="2" type="ORF">D3M96_06145</name>
</gene>
<accession>A0A3G2HT10</accession>
<evidence type="ECO:0000313" key="2">
    <source>
        <dbReference type="EMBL" id="AYN20149.1"/>
    </source>
</evidence>
<dbReference type="Proteomes" id="UP000268070">
    <property type="component" value="Chromosome"/>
</dbReference>